<dbReference type="CDD" id="cd07012">
    <property type="entry name" value="PBP2_Bug_TTT"/>
    <property type="match status" value="1"/>
</dbReference>
<gene>
    <name evidence="4" type="ORF">E4O86_02515</name>
</gene>
<dbReference type="EMBL" id="SPKJ01000004">
    <property type="protein sequence ID" value="MYZ46594.1"/>
    <property type="molecule type" value="Genomic_DNA"/>
</dbReference>
<proteinExistence type="inferred from homology"/>
<evidence type="ECO:0000313" key="5">
    <source>
        <dbReference type="Proteomes" id="UP000773614"/>
    </source>
</evidence>
<dbReference type="Gene3D" id="3.40.190.150">
    <property type="entry name" value="Bordetella uptake gene, domain 1"/>
    <property type="match status" value="1"/>
</dbReference>
<name>A0A964WS49_9HYPH</name>
<dbReference type="Proteomes" id="UP000773614">
    <property type="component" value="Unassembled WGS sequence"/>
</dbReference>
<evidence type="ECO:0000256" key="3">
    <source>
        <dbReference type="SAM" id="Phobius"/>
    </source>
</evidence>
<protein>
    <submittedName>
        <fullName evidence="4">Tripartite tricarboxylate transporter substrate binding protein</fullName>
    </submittedName>
</protein>
<comment type="caution">
    <text evidence="4">The sequence shown here is derived from an EMBL/GenBank/DDBJ whole genome shotgun (WGS) entry which is preliminary data.</text>
</comment>
<keyword evidence="5" id="KW-1185">Reference proteome</keyword>
<dbReference type="SUPFAM" id="SSF53850">
    <property type="entry name" value="Periplasmic binding protein-like II"/>
    <property type="match status" value="1"/>
</dbReference>
<feature type="transmembrane region" description="Helical" evidence="3">
    <location>
        <begin position="70"/>
        <end position="91"/>
    </location>
</feature>
<comment type="similarity">
    <text evidence="1">Belongs to the UPF0065 (bug) family.</text>
</comment>
<feature type="region of interest" description="Disordered" evidence="2">
    <location>
        <begin position="39"/>
        <end position="63"/>
    </location>
</feature>
<reference evidence="4" key="1">
    <citation type="submission" date="2019-03" db="EMBL/GenBank/DDBJ databases">
        <title>Afifella sp. nov., isolated from activated sludge.</title>
        <authorList>
            <person name="Li Q."/>
            <person name="Liu Y."/>
        </authorList>
    </citation>
    <scope>NUCLEOTIDE SEQUENCE</scope>
    <source>
        <strain evidence="4">L72</strain>
    </source>
</reference>
<evidence type="ECO:0000256" key="1">
    <source>
        <dbReference type="ARBA" id="ARBA00006987"/>
    </source>
</evidence>
<dbReference type="PANTHER" id="PTHR42928">
    <property type="entry name" value="TRICARBOXYLATE-BINDING PROTEIN"/>
    <property type="match status" value="1"/>
</dbReference>
<keyword evidence="3" id="KW-0472">Membrane</keyword>
<dbReference type="InterPro" id="IPR042100">
    <property type="entry name" value="Bug_dom1"/>
</dbReference>
<dbReference type="Pfam" id="PF03401">
    <property type="entry name" value="TctC"/>
    <property type="match status" value="1"/>
</dbReference>
<accession>A0A964WS49</accession>
<evidence type="ECO:0000256" key="2">
    <source>
        <dbReference type="SAM" id="MobiDB-lite"/>
    </source>
</evidence>
<dbReference type="PANTHER" id="PTHR42928:SF5">
    <property type="entry name" value="BLR1237 PROTEIN"/>
    <property type="match status" value="1"/>
</dbReference>
<organism evidence="4 5">
    <name type="scientific">Propylenella binzhouense</name>
    <dbReference type="NCBI Taxonomy" id="2555902"/>
    <lineage>
        <taxon>Bacteria</taxon>
        <taxon>Pseudomonadati</taxon>
        <taxon>Pseudomonadota</taxon>
        <taxon>Alphaproteobacteria</taxon>
        <taxon>Hyphomicrobiales</taxon>
        <taxon>Propylenellaceae</taxon>
        <taxon>Propylenella</taxon>
    </lineage>
</organism>
<feature type="compositionally biased region" description="Basic and acidic residues" evidence="2">
    <location>
        <begin position="8"/>
        <end position="17"/>
    </location>
</feature>
<keyword evidence="3" id="KW-1133">Transmembrane helix</keyword>
<sequence>MGRRRMSKAHEGHDDMSLARSGPGPMIGMSIVPERCTRRRGTPFPRALEPRKRGGGYKKSGRSDMRVGRLSSWGIVLGLAAGLALAAPAAAQTDFPNRSVRVIVPTGPGGATDTTARSVTDTLGQALGQTFVVENQPGAQGLVAMTSFKDAAPDGYTLLLMASSQSVLPAFYELPYDPVGDITPIARLSIAPVLLMVNKDFPANTVEEFVAYAKAHPNDISYGYQGGPPQLAAATFASVAGFEALGVPFNASAQAMTELIAGRVTYLMMTAEQAKAQVEGGTLKALGTAGSKRAATFPDVPTLEELGYPTYGTGWFGLVGPKDLPQEIVDKLWTTLQESYIGKAPQQALAAKGLEPATDGPDAFKAIISDEIERWQAIAGKLGIEKKKP</sequence>
<dbReference type="Gene3D" id="3.40.190.10">
    <property type="entry name" value="Periplasmic binding protein-like II"/>
    <property type="match status" value="1"/>
</dbReference>
<dbReference type="InterPro" id="IPR005064">
    <property type="entry name" value="BUG"/>
</dbReference>
<evidence type="ECO:0000313" key="4">
    <source>
        <dbReference type="EMBL" id="MYZ46594.1"/>
    </source>
</evidence>
<keyword evidence="3" id="KW-0812">Transmembrane</keyword>
<feature type="region of interest" description="Disordered" evidence="2">
    <location>
        <begin position="1"/>
        <end position="26"/>
    </location>
</feature>
<dbReference type="AlphaFoldDB" id="A0A964WS49"/>